<evidence type="ECO:0000313" key="3">
    <source>
        <dbReference type="Proteomes" id="UP000215002"/>
    </source>
</evidence>
<feature type="transmembrane region" description="Helical" evidence="1">
    <location>
        <begin position="21"/>
        <end position="42"/>
    </location>
</feature>
<organism evidence="2 3">
    <name type="scientific">Mucilaginibacter xinganensis</name>
    <dbReference type="NCBI Taxonomy" id="1234841"/>
    <lineage>
        <taxon>Bacteria</taxon>
        <taxon>Pseudomonadati</taxon>
        <taxon>Bacteroidota</taxon>
        <taxon>Sphingobacteriia</taxon>
        <taxon>Sphingobacteriales</taxon>
        <taxon>Sphingobacteriaceae</taxon>
        <taxon>Mucilaginibacter</taxon>
    </lineage>
</organism>
<proteinExistence type="predicted"/>
<dbReference type="KEGG" id="muc:MuYL_4789"/>
<dbReference type="AlphaFoldDB" id="A0A223P3L1"/>
<keyword evidence="1" id="KW-0472">Membrane</keyword>
<gene>
    <name evidence="2" type="ORF">MuYL_4789</name>
</gene>
<evidence type="ECO:0000313" key="2">
    <source>
        <dbReference type="EMBL" id="ASU36672.1"/>
    </source>
</evidence>
<keyword evidence="1" id="KW-0812">Transmembrane</keyword>
<sequence length="43" mass="4928">MITALRNRFTPKIKRISVTSIYIKTGPGLIIRAFFVPAWHVLT</sequence>
<protein>
    <submittedName>
        <fullName evidence="2">Uncharacterized protein</fullName>
    </submittedName>
</protein>
<keyword evidence="1" id="KW-1133">Transmembrane helix</keyword>
<evidence type="ECO:0000256" key="1">
    <source>
        <dbReference type="SAM" id="Phobius"/>
    </source>
</evidence>
<accession>A0A223P3L1</accession>
<dbReference type="EMBL" id="CP022743">
    <property type="protein sequence ID" value="ASU36672.1"/>
    <property type="molecule type" value="Genomic_DNA"/>
</dbReference>
<keyword evidence="3" id="KW-1185">Reference proteome</keyword>
<dbReference type="Proteomes" id="UP000215002">
    <property type="component" value="Chromosome"/>
</dbReference>
<name>A0A223P3L1_9SPHI</name>
<reference evidence="2 3" key="1">
    <citation type="submission" date="2017-08" db="EMBL/GenBank/DDBJ databases">
        <title>Complete genome sequence of Mucilaginibacter sp. strain BJC16-A31.</title>
        <authorList>
            <consortium name="Henan University of Science and Technology"/>
            <person name="You X."/>
        </authorList>
    </citation>
    <scope>NUCLEOTIDE SEQUENCE [LARGE SCALE GENOMIC DNA]</scope>
    <source>
        <strain evidence="2 3">BJC16-A31</strain>
    </source>
</reference>